<keyword evidence="2" id="KW-0489">Methyltransferase</keyword>
<dbReference type="GO" id="GO:0032259">
    <property type="term" value="P:methylation"/>
    <property type="evidence" value="ECO:0007669"/>
    <property type="project" value="UniProtKB-KW"/>
</dbReference>
<dbReference type="EMBL" id="JAGQKY010000006">
    <property type="protein sequence ID" value="MCA9397249.1"/>
    <property type="molecule type" value="Genomic_DNA"/>
</dbReference>
<reference evidence="2" key="2">
    <citation type="journal article" date="2021" name="Microbiome">
        <title>Successional dynamics and alternative stable states in a saline activated sludge microbial community over 9 years.</title>
        <authorList>
            <person name="Wang Y."/>
            <person name="Ye J."/>
            <person name="Ju F."/>
            <person name="Liu L."/>
            <person name="Boyd J.A."/>
            <person name="Deng Y."/>
            <person name="Parks D.H."/>
            <person name="Jiang X."/>
            <person name="Yin X."/>
            <person name="Woodcroft B.J."/>
            <person name="Tyson G.W."/>
            <person name="Hugenholtz P."/>
            <person name="Polz M.F."/>
            <person name="Zhang T."/>
        </authorList>
    </citation>
    <scope>NUCLEOTIDE SEQUENCE</scope>
    <source>
        <strain evidence="2">HKST-UBA02</strain>
    </source>
</reference>
<dbReference type="InterPro" id="IPR029063">
    <property type="entry name" value="SAM-dependent_MTases_sf"/>
</dbReference>
<reference evidence="2" key="1">
    <citation type="submission" date="2020-04" db="EMBL/GenBank/DDBJ databases">
        <authorList>
            <person name="Zhang T."/>
        </authorList>
    </citation>
    <scope>NUCLEOTIDE SEQUENCE</scope>
    <source>
        <strain evidence="2">HKST-UBA02</strain>
    </source>
</reference>
<dbReference type="Pfam" id="PF19587">
    <property type="entry name" value="DUF6094"/>
    <property type="match status" value="1"/>
</dbReference>
<dbReference type="PROSITE" id="PS00092">
    <property type="entry name" value="N6_MTASE"/>
    <property type="match status" value="1"/>
</dbReference>
<dbReference type="AlphaFoldDB" id="A0A955LV04"/>
<keyword evidence="2" id="KW-0808">Transferase</keyword>
<dbReference type="InterPro" id="IPR046076">
    <property type="entry name" value="DUF6094"/>
</dbReference>
<feature type="domain" description="DUF6094" evidence="1">
    <location>
        <begin position="3"/>
        <end position="191"/>
    </location>
</feature>
<gene>
    <name evidence="2" type="ORF">KC573_00310</name>
</gene>
<evidence type="ECO:0000313" key="2">
    <source>
        <dbReference type="EMBL" id="MCA9397249.1"/>
    </source>
</evidence>
<evidence type="ECO:0000313" key="3">
    <source>
        <dbReference type="Proteomes" id="UP000699691"/>
    </source>
</evidence>
<feature type="non-terminal residue" evidence="2">
    <location>
        <position position="308"/>
    </location>
</feature>
<dbReference type="InterPro" id="IPR002052">
    <property type="entry name" value="DNA_methylase_N6_adenine_CS"/>
</dbReference>
<organism evidence="2 3">
    <name type="scientific">candidate division WWE3 bacterium</name>
    <dbReference type="NCBI Taxonomy" id="2053526"/>
    <lineage>
        <taxon>Bacteria</taxon>
        <taxon>Katanobacteria</taxon>
    </lineage>
</organism>
<accession>A0A955LV04</accession>
<comment type="caution">
    <text evidence="2">The sequence shown here is derived from an EMBL/GenBank/DDBJ whole genome shotgun (WGS) entry which is preliminary data.</text>
</comment>
<dbReference type="GO" id="GO:0008168">
    <property type="term" value="F:methyltransferase activity"/>
    <property type="evidence" value="ECO:0007669"/>
    <property type="project" value="UniProtKB-KW"/>
</dbReference>
<protein>
    <submittedName>
        <fullName evidence="2">Class I SAM-dependent methyltransferase</fullName>
    </submittedName>
</protein>
<dbReference type="SUPFAM" id="SSF53335">
    <property type="entry name" value="S-adenosyl-L-methionine-dependent methyltransferases"/>
    <property type="match status" value="1"/>
</dbReference>
<proteinExistence type="predicted"/>
<evidence type="ECO:0000259" key="1">
    <source>
        <dbReference type="Pfam" id="PF19587"/>
    </source>
</evidence>
<sequence length="308" mass="35291">MARIESKLKAGAYPLEEDKRNMLANIIRPYAGDAMQGILVDPFCNNGDTANFLAKSWNMEWYGVEIQKELAREAQEKHGLNRVIYGDAYDVTISHGSIDVLYLNPPYDTDPTTGLFDSNRSEVTALSNLLKYVSLDGMIILVMYAHNVNADIFRHMLKATNRLMFFRFPEPHLGRYNQVVIIGIRQRGYSPPMALEIGDKIDKLLKWFTPEQSMKLPDISKGVPKAYHAHTFGHEKIRLPEPIRVRDWTFVSRKPDWETDTMLFSQFGPQHQKEFLDVCQPPPPHQKIRPPAKMTDNHAAILLNAEII</sequence>
<name>A0A955LV04_UNCKA</name>
<dbReference type="Proteomes" id="UP000699691">
    <property type="component" value="Unassembled WGS sequence"/>
</dbReference>
<dbReference type="Gene3D" id="3.40.50.150">
    <property type="entry name" value="Vaccinia Virus protein VP39"/>
    <property type="match status" value="1"/>
</dbReference>
<dbReference type="GO" id="GO:0003676">
    <property type="term" value="F:nucleic acid binding"/>
    <property type="evidence" value="ECO:0007669"/>
    <property type="project" value="InterPro"/>
</dbReference>